<proteinExistence type="predicted"/>
<feature type="compositionally biased region" description="Basic and acidic residues" evidence="1">
    <location>
        <begin position="185"/>
        <end position="212"/>
    </location>
</feature>
<feature type="compositionally biased region" description="Polar residues" evidence="1">
    <location>
        <begin position="489"/>
        <end position="512"/>
    </location>
</feature>
<dbReference type="AlphaFoldDB" id="K0TQK2"/>
<protein>
    <submittedName>
        <fullName evidence="2">Uncharacterized protein</fullName>
    </submittedName>
</protein>
<dbReference type="OMA" id="TECRIQL"/>
<evidence type="ECO:0000256" key="1">
    <source>
        <dbReference type="SAM" id="MobiDB-lite"/>
    </source>
</evidence>
<feature type="compositionally biased region" description="Basic and acidic residues" evidence="1">
    <location>
        <begin position="287"/>
        <end position="303"/>
    </location>
</feature>
<feature type="compositionally biased region" description="Low complexity" evidence="1">
    <location>
        <begin position="147"/>
        <end position="156"/>
    </location>
</feature>
<feature type="region of interest" description="Disordered" evidence="1">
    <location>
        <begin position="25"/>
        <end position="455"/>
    </location>
</feature>
<accession>K0TQK2</accession>
<feature type="compositionally biased region" description="Basic and acidic residues" evidence="1">
    <location>
        <begin position="344"/>
        <end position="373"/>
    </location>
</feature>
<evidence type="ECO:0000313" key="2">
    <source>
        <dbReference type="EMBL" id="EJK76192.1"/>
    </source>
</evidence>
<feature type="non-terminal residue" evidence="2">
    <location>
        <position position="659"/>
    </location>
</feature>
<name>K0TQK2_THAOC</name>
<dbReference type="Proteomes" id="UP000266841">
    <property type="component" value="Unassembled WGS sequence"/>
</dbReference>
<sequence length="659" mass="70443">MELRSPSTAAVMGEYPTISVHSAKAVDAGAPARQDAEAGVEPSPPEADALEGREGSNPSASGDARGESPVEEEARDEPAADEASTPLVEKDAKSSKSSSSKSRSRSKSASRSKRSGRSGKRTKAPSFSQKMMEKAGIVAVEKKNRSSSKGRSSSKSTTRKTGDRSLSKSATRKKQDAGESGKTLKKVEMKPEEKTGEKKSGRGRTIIKEMSVRARSKSKNRSDSIVDLGEGKVSVNGNTFKKAEKKPDEKKEEESKESGRGRSIIKEMSIRARSKSKNRSNSTADEGESKVEKEPEMKDEKKSGRGRSIVEGISARARSKSKNRSDSIVDLGEGKVSVNGNTFKKAEKKPDEKKEEESKESGRGRSIIKEMSARARSKSKNRSDSIVEKTPVEVTSNKDEKKPEEKVEEEKSMSDKKVSIMDGAKAKLGSFRGKLSSSKLLNRSTKKVDPMSSIGESEVFTGDTAADLKEDVRESLAETAPVADDETSVKSARSTRSVISVFSRRSNKSSGQDVDGPGTHPEVEVTVASIPDAEDAEAEARAVSLIEDAAAGEEQKSADGRAPSPMESIAKIIQEDAEGDSSVVSGMPDPSFDMSVAPSIAESVVKRVNSVLCNAFACIAADIGLAPAEVKAGEPKSVEEDSDVETIQEDVKQPVKGED</sequence>
<reference evidence="2 3" key="1">
    <citation type="journal article" date="2012" name="Genome Biol.">
        <title>Genome and low-iron response of an oceanic diatom adapted to chronic iron limitation.</title>
        <authorList>
            <person name="Lommer M."/>
            <person name="Specht M."/>
            <person name="Roy A.S."/>
            <person name="Kraemer L."/>
            <person name="Andreson R."/>
            <person name="Gutowska M.A."/>
            <person name="Wolf J."/>
            <person name="Bergner S.V."/>
            <person name="Schilhabel M.B."/>
            <person name="Klostermeier U.C."/>
            <person name="Beiko R.G."/>
            <person name="Rosenstiel P."/>
            <person name="Hippler M."/>
            <person name="Laroche J."/>
        </authorList>
    </citation>
    <scope>NUCLEOTIDE SEQUENCE [LARGE SCALE GENOMIC DNA]</scope>
    <source>
        <strain evidence="2 3">CCMP1005</strain>
    </source>
</reference>
<comment type="caution">
    <text evidence="2">The sequence shown here is derived from an EMBL/GenBank/DDBJ whole genome shotgun (WGS) entry which is preliminary data.</text>
</comment>
<organism evidence="2 3">
    <name type="scientific">Thalassiosira oceanica</name>
    <name type="common">Marine diatom</name>
    <dbReference type="NCBI Taxonomy" id="159749"/>
    <lineage>
        <taxon>Eukaryota</taxon>
        <taxon>Sar</taxon>
        <taxon>Stramenopiles</taxon>
        <taxon>Ochrophyta</taxon>
        <taxon>Bacillariophyta</taxon>
        <taxon>Coscinodiscophyceae</taxon>
        <taxon>Thalassiosirophycidae</taxon>
        <taxon>Thalassiosirales</taxon>
        <taxon>Thalassiosiraceae</taxon>
        <taxon>Thalassiosira</taxon>
    </lineage>
</organism>
<feature type="compositionally biased region" description="Basic residues" evidence="1">
    <location>
        <begin position="102"/>
        <end position="123"/>
    </location>
</feature>
<keyword evidence="3" id="KW-1185">Reference proteome</keyword>
<evidence type="ECO:0000313" key="3">
    <source>
        <dbReference type="Proteomes" id="UP000266841"/>
    </source>
</evidence>
<feature type="compositionally biased region" description="Basic and acidic residues" evidence="1">
    <location>
        <begin position="381"/>
        <end position="419"/>
    </location>
</feature>
<gene>
    <name evidence="2" type="ORF">THAOC_02061</name>
</gene>
<feature type="region of interest" description="Disordered" evidence="1">
    <location>
        <begin position="629"/>
        <end position="659"/>
    </location>
</feature>
<feature type="compositionally biased region" description="Basic and acidic residues" evidence="1">
    <location>
        <begin position="649"/>
        <end position="659"/>
    </location>
</feature>
<feature type="region of interest" description="Disordered" evidence="1">
    <location>
        <begin position="471"/>
        <end position="540"/>
    </location>
</feature>
<feature type="compositionally biased region" description="Basic and acidic residues" evidence="1">
    <location>
        <begin position="241"/>
        <end position="270"/>
    </location>
</feature>
<dbReference type="EMBL" id="AGNL01002466">
    <property type="protein sequence ID" value="EJK76192.1"/>
    <property type="molecule type" value="Genomic_DNA"/>
</dbReference>